<dbReference type="Proteomes" id="UP001497482">
    <property type="component" value="Chromosome 2"/>
</dbReference>
<dbReference type="AlphaFoldDB" id="A0AAV2KNZ1"/>
<evidence type="ECO:0000259" key="4">
    <source>
        <dbReference type="Pfam" id="PF07710"/>
    </source>
</evidence>
<dbReference type="SUPFAM" id="SSF63411">
    <property type="entry name" value="LuxS/MPP-like metallohydrolase"/>
    <property type="match status" value="2"/>
</dbReference>
<dbReference type="GO" id="GO:0046872">
    <property type="term" value="F:metal ion binding"/>
    <property type="evidence" value="ECO:0007669"/>
    <property type="project" value="UniProtKB-KW"/>
</dbReference>
<dbReference type="InterPro" id="IPR036674">
    <property type="entry name" value="p53_tetramer_sf"/>
</dbReference>
<dbReference type="PANTHER" id="PTHR43690">
    <property type="entry name" value="NARDILYSIN"/>
    <property type="match status" value="1"/>
</dbReference>
<dbReference type="InterPro" id="IPR050626">
    <property type="entry name" value="Peptidase_M16"/>
</dbReference>
<dbReference type="Gene3D" id="3.30.830.10">
    <property type="entry name" value="Metalloenzyme, LuxS/M16 peptidase-like"/>
    <property type="match status" value="2"/>
</dbReference>
<evidence type="ECO:0000313" key="5">
    <source>
        <dbReference type="EMBL" id="CAL1591676.1"/>
    </source>
</evidence>
<gene>
    <name evidence="5" type="ORF">KC01_LOCUS21033</name>
</gene>
<evidence type="ECO:0000256" key="3">
    <source>
        <dbReference type="SAM" id="MobiDB-lite"/>
    </source>
</evidence>
<feature type="region of interest" description="Disordered" evidence="3">
    <location>
        <begin position="93"/>
        <end position="154"/>
    </location>
</feature>
<feature type="region of interest" description="Disordered" evidence="3">
    <location>
        <begin position="46"/>
        <end position="68"/>
    </location>
</feature>
<keyword evidence="6" id="KW-1185">Reference proteome</keyword>
<dbReference type="EMBL" id="OZ035824">
    <property type="protein sequence ID" value="CAL1591676.1"/>
    <property type="molecule type" value="Genomic_DNA"/>
</dbReference>
<name>A0AAV2KNZ1_KNICA</name>
<evidence type="ECO:0000256" key="1">
    <source>
        <dbReference type="ARBA" id="ARBA00022553"/>
    </source>
</evidence>
<feature type="compositionally biased region" description="Polar residues" evidence="3">
    <location>
        <begin position="50"/>
        <end position="59"/>
    </location>
</feature>
<dbReference type="PANTHER" id="PTHR43690:SF18">
    <property type="entry name" value="INSULIN-DEGRADING ENZYME-RELATED"/>
    <property type="match status" value="1"/>
</dbReference>
<accession>A0AAV2KNZ1</accession>
<dbReference type="Pfam" id="PF07710">
    <property type="entry name" value="P53_tetramer"/>
    <property type="match status" value="1"/>
</dbReference>
<feature type="compositionally biased region" description="Basic and acidic residues" evidence="3">
    <location>
        <begin position="448"/>
        <end position="458"/>
    </location>
</feature>
<feature type="region of interest" description="Disordered" evidence="3">
    <location>
        <begin position="448"/>
        <end position="477"/>
    </location>
</feature>
<keyword evidence="1" id="KW-0597">Phosphoprotein</keyword>
<evidence type="ECO:0000313" key="6">
    <source>
        <dbReference type="Proteomes" id="UP001497482"/>
    </source>
</evidence>
<protein>
    <recommendedName>
        <fullName evidence="4">p53 tetramerisation domain-containing protein</fullName>
    </recommendedName>
</protein>
<dbReference type="InterPro" id="IPR010991">
    <property type="entry name" value="p53_tetrameristn"/>
</dbReference>
<reference evidence="5 6" key="1">
    <citation type="submission" date="2024-04" db="EMBL/GenBank/DDBJ databases">
        <authorList>
            <person name="Waldvogel A.-M."/>
            <person name="Schoenle A."/>
        </authorList>
    </citation>
    <scope>NUCLEOTIDE SEQUENCE [LARGE SCALE GENOMIC DNA]</scope>
</reference>
<sequence length="477" mass="53214">MEEPCFDFLRTKETLGYSVSSCWRNTSGVLGFTITVETQATKFRSEAPPTVTSLSAGEKTSTLSGSGRSLSLLSAQSGRSLSLSSEWAEPVSPLSSEWEEPVSPLSSEWEEPVSPLSSEWEEPVSPLSSEWEEPVSPLSSEWEEPVSPLSSEWEEPVSPLSSEWEEPVFPLSSEWEEPVSPLSSEWEESVSPLSSEWEEPVFPLSSEWEESVSPLSSEWEEPVFPLSSEWEEPVSPLSSEWEEPVFPLSSEWEEPVFPLSSDSEWVESKIAAFLDSCGALVSSLGAVLFRSHVEALVQLKSAEDTNLGEEVNHNWREILKQEYVFDRKEEEYSVLSCVQVRALLSFSQNDLVSCFREIVNHGRKLSVHVVGFGEQEGDSPGGGAVSYLHDDAIELHFLPLPLPWLQQATPIRDISAFTAALPLHPLHKVKCCERFEMLKKINDGLELLDKEKKNKPKDPVPSSGKILLVKGEKSETE</sequence>
<proteinExistence type="predicted"/>
<feature type="domain" description="p53 tetramerisation" evidence="4">
    <location>
        <begin position="433"/>
        <end position="453"/>
    </location>
</feature>
<dbReference type="SUPFAM" id="SSF58113">
    <property type="entry name" value="Apolipoprotein A-I"/>
    <property type="match status" value="1"/>
</dbReference>
<evidence type="ECO:0000256" key="2">
    <source>
        <dbReference type="ARBA" id="ARBA00022723"/>
    </source>
</evidence>
<dbReference type="GO" id="GO:0051262">
    <property type="term" value="P:protein tetramerization"/>
    <property type="evidence" value="ECO:0007669"/>
    <property type="project" value="InterPro"/>
</dbReference>
<dbReference type="Gene3D" id="4.10.170.10">
    <property type="entry name" value="p53-like tetramerisation domain"/>
    <property type="match status" value="1"/>
</dbReference>
<dbReference type="InterPro" id="IPR011249">
    <property type="entry name" value="Metalloenz_LuxS/M16"/>
</dbReference>
<organism evidence="5 6">
    <name type="scientific">Knipowitschia caucasica</name>
    <name type="common">Caucasian dwarf goby</name>
    <name type="synonym">Pomatoschistus caucasicus</name>
    <dbReference type="NCBI Taxonomy" id="637954"/>
    <lineage>
        <taxon>Eukaryota</taxon>
        <taxon>Metazoa</taxon>
        <taxon>Chordata</taxon>
        <taxon>Craniata</taxon>
        <taxon>Vertebrata</taxon>
        <taxon>Euteleostomi</taxon>
        <taxon>Actinopterygii</taxon>
        <taxon>Neopterygii</taxon>
        <taxon>Teleostei</taxon>
        <taxon>Neoteleostei</taxon>
        <taxon>Acanthomorphata</taxon>
        <taxon>Gobiaria</taxon>
        <taxon>Gobiiformes</taxon>
        <taxon>Gobioidei</taxon>
        <taxon>Gobiidae</taxon>
        <taxon>Gobiinae</taxon>
        <taxon>Knipowitschia</taxon>
    </lineage>
</organism>
<keyword evidence="2" id="KW-0479">Metal-binding</keyword>